<dbReference type="Gene3D" id="2.40.170.20">
    <property type="entry name" value="TonB-dependent receptor, beta-barrel domain"/>
    <property type="match status" value="1"/>
</dbReference>
<keyword evidence="6 7" id="KW-0998">Cell outer membrane</keyword>
<protein>
    <submittedName>
        <fullName evidence="8">TonB-dependent receptor</fullName>
    </submittedName>
</protein>
<evidence type="ECO:0000256" key="3">
    <source>
        <dbReference type="ARBA" id="ARBA00022452"/>
    </source>
</evidence>
<dbReference type="SUPFAM" id="SSF56935">
    <property type="entry name" value="Porins"/>
    <property type="match status" value="1"/>
</dbReference>
<evidence type="ECO:0000256" key="7">
    <source>
        <dbReference type="PROSITE-ProRule" id="PRU01360"/>
    </source>
</evidence>
<keyword evidence="4 7" id="KW-0812">Transmembrane</keyword>
<organism evidence="8 9">
    <name type="scientific">Reichenbachiella ulvae</name>
    <dbReference type="NCBI Taxonomy" id="2980104"/>
    <lineage>
        <taxon>Bacteria</taxon>
        <taxon>Pseudomonadati</taxon>
        <taxon>Bacteroidota</taxon>
        <taxon>Cytophagia</taxon>
        <taxon>Cytophagales</taxon>
        <taxon>Reichenbachiellaceae</taxon>
        <taxon>Reichenbachiella</taxon>
    </lineage>
</organism>
<keyword evidence="9" id="KW-1185">Reference proteome</keyword>
<evidence type="ECO:0000256" key="6">
    <source>
        <dbReference type="ARBA" id="ARBA00023237"/>
    </source>
</evidence>
<evidence type="ECO:0000256" key="2">
    <source>
        <dbReference type="ARBA" id="ARBA00022448"/>
    </source>
</evidence>
<dbReference type="Proteomes" id="UP001300692">
    <property type="component" value="Unassembled WGS sequence"/>
</dbReference>
<keyword evidence="3 7" id="KW-1134">Transmembrane beta strand</keyword>
<evidence type="ECO:0000313" key="8">
    <source>
        <dbReference type="EMBL" id="MCV9388764.1"/>
    </source>
</evidence>
<keyword evidence="2 7" id="KW-0813">Transport</keyword>
<evidence type="ECO:0000256" key="4">
    <source>
        <dbReference type="ARBA" id="ARBA00022692"/>
    </source>
</evidence>
<comment type="subcellular location">
    <subcellularLocation>
        <location evidence="1 7">Cell outer membrane</location>
        <topology evidence="1 7">Multi-pass membrane protein</topology>
    </subcellularLocation>
</comment>
<dbReference type="PROSITE" id="PS52016">
    <property type="entry name" value="TONB_DEPENDENT_REC_3"/>
    <property type="match status" value="1"/>
</dbReference>
<proteinExistence type="inferred from homology"/>
<reference evidence="8 9" key="1">
    <citation type="submission" date="2022-10" db="EMBL/GenBank/DDBJ databases">
        <title>Comparative genomics and taxonomic characterization of three novel marine species of genus Reichenbachiella exhibiting antioxidant and polysaccharide degradation activities.</title>
        <authorList>
            <person name="Muhammad N."/>
            <person name="Lee Y.-J."/>
            <person name="Ko J."/>
            <person name="Kim S.-G."/>
        </authorList>
    </citation>
    <scope>NUCLEOTIDE SEQUENCE [LARGE SCALE GENOMIC DNA]</scope>
    <source>
        <strain evidence="8 9">ABR2-5</strain>
    </source>
</reference>
<name>A0ABT3CYY3_9BACT</name>
<dbReference type="EMBL" id="JAOYOD010000001">
    <property type="protein sequence ID" value="MCV9388764.1"/>
    <property type="molecule type" value="Genomic_DNA"/>
</dbReference>
<gene>
    <name evidence="8" type="ORF">N7U62_18940</name>
</gene>
<comment type="caution">
    <text evidence="8">The sequence shown here is derived from an EMBL/GenBank/DDBJ whole genome shotgun (WGS) entry which is preliminary data.</text>
</comment>
<dbReference type="InterPro" id="IPR039426">
    <property type="entry name" value="TonB-dep_rcpt-like"/>
</dbReference>
<dbReference type="RefSeq" id="WP_264139657.1">
    <property type="nucleotide sequence ID" value="NZ_JAOYOD010000001.1"/>
</dbReference>
<comment type="similarity">
    <text evidence="7">Belongs to the TonB-dependent receptor family.</text>
</comment>
<keyword evidence="5 7" id="KW-0472">Membrane</keyword>
<sequence>MRRLFLPLVTVSFWNDVETIQNFLNVNNEYSNIRKQINSVFGSVQLGYKDTYFVDATLRNDWSSALAEDYNSYLYPSVSGSFVFSNLLESANFLSFGKLRASYAEVGGDTGPYRLSQNYGVKDFSLLGKPLGEISGATLNKRDLKPTRTYSYKLGTDIRLFEDRLRLDVAYYHQLTRNQILSLNIPSTSGYDMAVINAGEILNEGFEVQLGATPVTLGDFSWDVTVNFARNINSVPKLHEEVDTYILANARWAGAAIVVKEGGKYGDIVGKKWLRDDEGKIVHNAAGLPMTDDAAGQQILGNGQYDFTAGLINSFSYKGFSLRALIDWKSGADLYSMSSGIGHAQGTAEATLEGRDAWYDSEEARLAAGIENIADWTPTGGYIGEGVKNIGTADAPEYVTNDIPTNPQNYWGSLYTRSPEFFIYDASYVKLRELVFSYNLPKKFLGNIFTGASVSFVGRNLWLIYSNVPNVDPESGYNNGNGQGFEYGSIPSRRSYGFNLNLKF</sequence>
<keyword evidence="8" id="KW-0675">Receptor</keyword>
<dbReference type="InterPro" id="IPR036942">
    <property type="entry name" value="Beta-barrel_TonB_sf"/>
</dbReference>
<evidence type="ECO:0000313" key="9">
    <source>
        <dbReference type="Proteomes" id="UP001300692"/>
    </source>
</evidence>
<accession>A0ABT3CYY3</accession>
<evidence type="ECO:0000256" key="1">
    <source>
        <dbReference type="ARBA" id="ARBA00004571"/>
    </source>
</evidence>
<evidence type="ECO:0000256" key="5">
    <source>
        <dbReference type="ARBA" id="ARBA00023136"/>
    </source>
</evidence>